<evidence type="ECO:0000313" key="3">
    <source>
        <dbReference type="Proteomes" id="UP000230750"/>
    </source>
</evidence>
<feature type="region of interest" description="Disordered" evidence="1">
    <location>
        <begin position="42"/>
        <end position="86"/>
    </location>
</feature>
<protein>
    <submittedName>
        <fullName evidence="2">Uncharacterized protein</fullName>
    </submittedName>
</protein>
<proteinExistence type="predicted"/>
<gene>
    <name evidence="2" type="ORF">BSL78_02709</name>
</gene>
<sequence>MGGSSLFQAVPPSGLPHNARSLSRNGPEAYIFPLCMISHHRGPADPGSGKSSPAPRGRAGVPAGQTTVEPGLGSPTRRHHLPRDQDLFDPRGQTTVWFPIRALKWYLNRTQDLLGTSTSLFFLLRVPHSAAWEDTLSRCLVETIRPLATGPGRSMAHNSRGFTASTALFAGFPIVDICKTTAWKTPIALSPATYRTYHRPVWLWSLDDTSSGGPPLGPPTIGQCHLGCGETDSPQCQTALTDTASVEACISVINEVYFIGDTISAADGTVLYNIAIPCASLEIDQNRSAVLDLEIEIRSINRDRMERFKRGFGNLLHTNV</sequence>
<organism evidence="2 3">
    <name type="scientific">Stichopus japonicus</name>
    <name type="common">Sea cucumber</name>
    <dbReference type="NCBI Taxonomy" id="307972"/>
    <lineage>
        <taxon>Eukaryota</taxon>
        <taxon>Metazoa</taxon>
        <taxon>Echinodermata</taxon>
        <taxon>Eleutherozoa</taxon>
        <taxon>Echinozoa</taxon>
        <taxon>Holothuroidea</taxon>
        <taxon>Aspidochirotacea</taxon>
        <taxon>Aspidochirotida</taxon>
        <taxon>Stichopodidae</taxon>
        <taxon>Apostichopus</taxon>
    </lineage>
</organism>
<dbReference type="EMBL" id="MRZV01000059">
    <property type="protein sequence ID" value="PIK60340.1"/>
    <property type="molecule type" value="Genomic_DNA"/>
</dbReference>
<feature type="region of interest" description="Disordered" evidence="1">
    <location>
        <begin position="1"/>
        <end position="21"/>
    </location>
</feature>
<comment type="caution">
    <text evidence="2">The sequence shown here is derived from an EMBL/GenBank/DDBJ whole genome shotgun (WGS) entry which is preliminary data.</text>
</comment>
<name>A0A2G8LJI4_STIJA</name>
<evidence type="ECO:0000256" key="1">
    <source>
        <dbReference type="SAM" id="MobiDB-lite"/>
    </source>
</evidence>
<evidence type="ECO:0000313" key="2">
    <source>
        <dbReference type="EMBL" id="PIK60340.1"/>
    </source>
</evidence>
<dbReference type="Proteomes" id="UP000230750">
    <property type="component" value="Unassembled WGS sequence"/>
</dbReference>
<keyword evidence="3" id="KW-1185">Reference proteome</keyword>
<dbReference type="AlphaFoldDB" id="A0A2G8LJI4"/>
<reference evidence="2 3" key="1">
    <citation type="journal article" date="2017" name="PLoS Biol.">
        <title>The sea cucumber genome provides insights into morphological evolution and visceral regeneration.</title>
        <authorList>
            <person name="Zhang X."/>
            <person name="Sun L."/>
            <person name="Yuan J."/>
            <person name="Sun Y."/>
            <person name="Gao Y."/>
            <person name="Zhang L."/>
            <person name="Li S."/>
            <person name="Dai H."/>
            <person name="Hamel J.F."/>
            <person name="Liu C."/>
            <person name="Yu Y."/>
            <person name="Liu S."/>
            <person name="Lin W."/>
            <person name="Guo K."/>
            <person name="Jin S."/>
            <person name="Xu P."/>
            <person name="Storey K.B."/>
            <person name="Huan P."/>
            <person name="Zhang T."/>
            <person name="Zhou Y."/>
            <person name="Zhang J."/>
            <person name="Lin C."/>
            <person name="Li X."/>
            <person name="Xing L."/>
            <person name="Huo D."/>
            <person name="Sun M."/>
            <person name="Wang L."/>
            <person name="Mercier A."/>
            <person name="Li F."/>
            <person name="Yang H."/>
            <person name="Xiang J."/>
        </authorList>
    </citation>
    <scope>NUCLEOTIDE SEQUENCE [LARGE SCALE GENOMIC DNA]</scope>
    <source>
        <strain evidence="2">Shaxun</strain>
        <tissue evidence="2">Muscle</tissue>
    </source>
</reference>
<accession>A0A2G8LJI4</accession>